<comment type="catalytic activity">
    <reaction evidence="9">
        <text>ATP + H2O = ADP + phosphate + H(+)</text>
        <dbReference type="Rhea" id="RHEA:13065"/>
        <dbReference type="ChEBI" id="CHEBI:15377"/>
        <dbReference type="ChEBI" id="CHEBI:15378"/>
        <dbReference type="ChEBI" id="CHEBI:30616"/>
        <dbReference type="ChEBI" id="CHEBI:43474"/>
        <dbReference type="ChEBI" id="CHEBI:456216"/>
        <dbReference type="EC" id="5.6.2.4"/>
    </reaction>
</comment>
<feature type="domain" description="UvrD-like helicase C-terminal" evidence="12">
    <location>
        <begin position="313"/>
        <end position="576"/>
    </location>
</feature>
<dbReference type="AlphaFoldDB" id="A0A9D8PQB1"/>
<evidence type="ECO:0000313" key="13">
    <source>
        <dbReference type="EMBL" id="MBN1574083.1"/>
    </source>
</evidence>
<evidence type="ECO:0000313" key="14">
    <source>
        <dbReference type="Proteomes" id="UP000809273"/>
    </source>
</evidence>
<dbReference type="PANTHER" id="PTHR11070:SF3">
    <property type="entry name" value="DNA 3'-5' HELICASE"/>
    <property type="match status" value="1"/>
</dbReference>
<dbReference type="GO" id="GO:0016787">
    <property type="term" value="F:hydrolase activity"/>
    <property type="evidence" value="ECO:0007669"/>
    <property type="project" value="UniProtKB-UniRule"/>
</dbReference>
<evidence type="ECO:0000256" key="6">
    <source>
        <dbReference type="ARBA" id="ARBA00023235"/>
    </source>
</evidence>
<dbReference type="PANTHER" id="PTHR11070">
    <property type="entry name" value="UVRD / RECB / PCRA DNA HELICASE FAMILY MEMBER"/>
    <property type="match status" value="1"/>
</dbReference>
<comment type="caution">
    <text evidence="13">The sequence shown here is derived from an EMBL/GenBank/DDBJ whole genome shotgun (WGS) entry which is preliminary data.</text>
</comment>
<evidence type="ECO:0000256" key="3">
    <source>
        <dbReference type="ARBA" id="ARBA00022801"/>
    </source>
</evidence>
<dbReference type="InterPro" id="IPR014017">
    <property type="entry name" value="DNA_helicase_UvrD-like_C"/>
</dbReference>
<dbReference type="Gene3D" id="3.40.50.300">
    <property type="entry name" value="P-loop containing nucleotide triphosphate hydrolases"/>
    <property type="match status" value="2"/>
</dbReference>
<dbReference type="Gene3D" id="1.10.486.10">
    <property type="entry name" value="PCRA, domain 4"/>
    <property type="match status" value="1"/>
</dbReference>
<evidence type="ECO:0000256" key="7">
    <source>
        <dbReference type="ARBA" id="ARBA00034617"/>
    </source>
</evidence>
<dbReference type="InterPro" id="IPR014016">
    <property type="entry name" value="UvrD-like_ATP-bd"/>
</dbReference>
<dbReference type="PROSITE" id="PS51198">
    <property type="entry name" value="UVRD_HELICASE_ATP_BIND"/>
    <property type="match status" value="1"/>
</dbReference>
<accession>A0A9D8PQB1</accession>
<dbReference type="GO" id="GO:0003677">
    <property type="term" value="F:DNA binding"/>
    <property type="evidence" value="ECO:0007669"/>
    <property type="project" value="InterPro"/>
</dbReference>
<dbReference type="InterPro" id="IPR027417">
    <property type="entry name" value="P-loop_NTPase"/>
</dbReference>
<evidence type="ECO:0000256" key="1">
    <source>
        <dbReference type="ARBA" id="ARBA00009922"/>
    </source>
</evidence>
<dbReference type="Gene3D" id="1.10.10.160">
    <property type="match status" value="1"/>
</dbReference>
<keyword evidence="6" id="KW-0413">Isomerase</keyword>
<proteinExistence type="inferred from homology"/>
<feature type="binding site" evidence="10">
    <location>
        <begin position="45"/>
        <end position="52"/>
    </location>
    <ligand>
        <name>ATP</name>
        <dbReference type="ChEBI" id="CHEBI:30616"/>
    </ligand>
</feature>
<dbReference type="InterPro" id="IPR000212">
    <property type="entry name" value="DNA_helicase_UvrD/REP"/>
</dbReference>
<protein>
    <recommendedName>
        <fullName evidence="8">DNA 3'-5' helicase</fullName>
        <ecNumber evidence="8">5.6.2.4</ecNumber>
    </recommendedName>
</protein>
<evidence type="ECO:0000259" key="11">
    <source>
        <dbReference type="PROSITE" id="PS51198"/>
    </source>
</evidence>
<keyword evidence="5 10" id="KW-0067">ATP-binding</keyword>
<keyword evidence="3 10" id="KW-0378">Hydrolase</keyword>
<dbReference type="GO" id="GO:0000725">
    <property type="term" value="P:recombinational repair"/>
    <property type="evidence" value="ECO:0007669"/>
    <property type="project" value="TreeGrafter"/>
</dbReference>
<keyword evidence="4 10" id="KW-0347">Helicase</keyword>
<dbReference type="PROSITE" id="PS51217">
    <property type="entry name" value="UVRD_HELICASE_CTER"/>
    <property type="match status" value="1"/>
</dbReference>
<dbReference type="EC" id="5.6.2.4" evidence="8"/>
<feature type="domain" description="UvrD-like helicase ATP-binding" evidence="11">
    <location>
        <begin position="24"/>
        <end position="312"/>
    </location>
</feature>
<evidence type="ECO:0000256" key="5">
    <source>
        <dbReference type="ARBA" id="ARBA00022840"/>
    </source>
</evidence>
<dbReference type="CDD" id="cd17932">
    <property type="entry name" value="DEXQc_UvrD"/>
    <property type="match status" value="1"/>
</dbReference>
<gene>
    <name evidence="13" type="ORF">JW984_12880</name>
</gene>
<evidence type="ECO:0000256" key="8">
    <source>
        <dbReference type="ARBA" id="ARBA00034808"/>
    </source>
</evidence>
<sequence>MKKYTIKRQPIEVDISSMSIDYAKLLNPAQLSAVTFGGGPSLIIAGAGSGKTRTLVYRVAYLVERGVKPASILLLTFTRKAAQEMLKRAAALTGSGIDSTSGGVEGGTFHSFASRTLREFAQEVGFSPSFTILDRSDSEDVINLIRGGMGLNVRERRFPKKKTIADIFSKSINRSIPMSEVVETEFPHFAKEIDQLYELLSGYTEYKQKHMLMDYDDLLVYLARLLKEKEPVAAKLRGRYAYILVDEYQDTNSLQADIVKYLAGENGNVMVVGDDSQSIYSFRGADFKNIMDFPKLFPKTKIVKLEENYRSTQSILDLANTIIDRAREKYTKVLYTKREKGGPPALVPLPDESTQSAFVAQKILELREEGVALTDIAVLFRAGFHSFDLEMELKRRNIPYVKYGGFKFMETAHVKDIMAHLKILTNPSDAVGLERALLLVDGVGPAAAREISEHVISEGVTSKGLSYFSGDRRYGEGIARLAGAISTLEESEMSPADAVSHLIDYYTPILKKRYDDYPKRLQDLEHLSVITGKYRDLDSFMTDMALEPPSDSVSDIAREDPDQERLILSTIHSAKGLEWHSVFIIWAAEGYFPTSYAADSVEDLEEELRLMYVAATRAEQNLFITYPVKIITHKGPTYGKASRFVMDIDEGVLETWVVEEEWDV</sequence>
<dbReference type="GO" id="GO:0005829">
    <property type="term" value="C:cytosol"/>
    <property type="evidence" value="ECO:0007669"/>
    <property type="project" value="TreeGrafter"/>
</dbReference>
<evidence type="ECO:0000256" key="9">
    <source>
        <dbReference type="ARBA" id="ARBA00048988"/>
    </source>
</evidence>
<dbReference type="EMBL" id="JAFGIX010000065">
    <property type="protein sequence ID" value="MBN1574083.1"/>
    <property type="molecule type" value="Genomic_DNA"/>
</dbReference>
<evidence type="ECO:0000256" key="2">
    <source>
        <dbReference type="ARBA" id="ARBA00022741"/>
    </source>
</evidence>
<reference evidence="13" key="2">
    <citation type="submission" date="2021-01" db="EMBL/GenBank/DDBJ databases">
        <authorList>
            <person name="Hahn C.R."/>
            <person name="Youssef N.H."/>
            <person name="Elshahed M."/>
        </authorList>
    </citation>
    <scope>NUCLEOTIDE SEQUENCE</scope>
    <source>
        <strain evidence="13">Zod_Metabat.24</strain>
    </source>
</reference>
<evidence type="ECO:0000256" key="4">
    <source>
        <dbReference type="ARBA" id="ARBA00022806"/>
    </source>
</evidence>
<evidence type="ECO:0000259" key="12">
    <source>
        <dbReference type="PROSITE" id="PS51217"/>
    </source>
</evidence>
<dbReference type="Pfam" id="PF00580">
    <property type="entry name" value="UvrD-helicase"/>
    <property type="match status" value="1"/>
</dbReference>
<name>A0A9D8PQB1_9DELT</name>
<comment type="catalytic activity">
    <reaction evidence="7">
        <text>Couples ATP hydrolysis with the unwinding of duplex DNA by translocating in the 3'-5' direction.</text>
        <dbReference type="EC" id="5.6.2.4"/>
    </reaction>
</comment>
<dbReference type="Proteomes" id="UP000809273">
    <property type="component" value="Unassembled WGS sequence"/>
</dbReference>
<dbReference type="GO" id="GO:0005524">
    <property type="term" value="F:ATP binding"/>
    <property type="evidence" value="ECO:0007669"/>
    <property type="project" value="UniProtKB-UniRule"/>
</dbReference>
<keyword evidence="2 10" id="KW-0547">Nucleotide-binding</keyword>
<evidence type="ECO:0000256" key="10">
    <source>
        <dbReference type="PROSITE-ProRule" id="PRU00560"/>
    </source>
</evidence>
<dbReference type="SUPFAM" id="SSF52540">
    <property type="entry name" value="P-loop containing nucleoside triphosphate hydrolases"/>
    <property type="match status" value="1"/>
</dbReference>
<dbReference type="GO" id="GO:0043138">
    <property type="term" value="F:3'-5' DNA helicase activity"/>
    <property type="evidence" value="ECO:0007669"/>
    <property type="project" value="UniProtKB-EC"/>
</dbReference>
<comment type="similarity">
    <text evidence="1">Belongs to the helicase family. UvrD subfamily.</text>
</comment>
<reference evidence="13" key="1">
    <citation type="journal article" date="2021" name="Environ. Microbiol.">
        <title>Genomic characterization of three novel Desulfobacterota classes expand the metabolic and phylogenetic diversity of the phylum.</title>
        <authorList>
            <person name="Murphy C.L."/>
            <person name="Biggerstaff J."/>
            <person name="Eichhorn A."/>
            <person name="Ewing E."/>
            <person name="Shahan R."/>
            <person name="Soriano D."/>
            <person name="Stewart S."/>
            <person name="VanMol K."/>
            <person name="Walker R."/>
            <person name="Walters P."/>
            <person name="Elshahed M.S."/>
            <person name="Youssef N.H."/>
        </authorList>
    </citation>
    <scope>NUCLEOTIDE SEQUENCE</scope>
    <source>
        <strain evidence="13">Zod_Metabat.24</strain>
    </source>
</reference>
<organism evidence="13 14">
    <name type="scientific">Candidatus Zymogenus saltonus</name>
    <dbReference type="NCBI Taxonomy" id="2844893"/>
    <lineage>
        <taxon>Bacteria</taxon>
        <taxon>Deltaproteobacteria</taxon>
        <taxon>Candidatus Zymogenia</taxon>
        <taxon>Candidatus Zymogeniales</taxon>
        <taxon>Candidatus Zymogenaceae</taxon>
        <taxon>Candidatus Zymogenus</taxon>
    </lineage>
</organism>
<dbReference type="InterPro" id="IPR013986">
    <property type="entry name" value="DExx_box_DNA_helicase_dom_sf"/>
</dbReference>
<dbReference type="Pfam" id="PF13361">
    <property type="entry name" value="UvrD_C"/>
    <property type="match status" value="1"/>
</dbReference>